<reference evidence="4" key="1">
    <citation type="journal article" date="2015" name="Genome Announc.">
        <title>Genome sequence of the AIDS-associated pathogen Penicillium marneffei (ATCC18224) and its near taxonomic relative Talaromyces stipitatus (ATCC10500).</title>
        <authorList>
            <person name="Nierman W.C."/>
            <person name="Fedorova-Abrams N.D."/>
            <person name="Andrianopoulos A."/>
        </authorList>
    </citation>
    <scope>NUCLEOTIDE SEQUENCE [LARGE SCALE GENOMIC DNA]</scope>
    <source>
        <strain evidence="4">ATCC 18224 / CBS 334.59 / QM 7333</strain>
    </source>
</reference>
<dbReference type="Proteomes" id="UP000001294">
    <property type="component" value="Unassembled WGS sequence"/>
</dbReference>
<dbReference type="VEuPathDB" id="FungiDB:PMAA_088280"/>
<dbReference type="EMBL" id="DS995901">
    <property type="protein sequence ID" value="EEA24855.1"/>
    <property type="molecule type" value="Genomic_DNA"/>
</dbReference>
<evidence type="ECO:0000256" key="2">
    <source>
        <dbReference type="SAM" id="Phobius"/>
    </source>
</evidence>
<keyword evidence="2" id="KW-0472">Membrane</keyword>
<evidence type="ECO:0000313" key="4">
    <source>
        <dbReference type="Proteomes" id="UP000001294"/>
    </source>
</evidence>
<feature type="region of interest" description="Disordered" evidence="1">
    <location>
        <begin position="428"/>
        <end position="455"/>
    </location>
</feature>
<sequence>MNKNKNKSRRKRKRMFKILSLTPFISITRRLLSSGRTRKLLSFRFLLLVFLVGLDHLPSRTYTSPPLSTSSLIFSKSSARSPLGIGAIADVVLLSTFVEVTETVRPPPVATAPAPAPDGNAPAPQTTNAATDPVVATATATAVAANTAVAVVTASGPDGSQPMRSGGGQAMVQGPGTAVVTFTAASTAAPVTGTVEDVTSYQPEKTQASGFLSGTNTLLTTTSHLTAIPGTAPSLSAVSFPNPTSTSDSSSSQKFPTYAAGLASGTAVIAAVGVGVAIYLVRRQHRRHGQRKHSPVREIGEVNNRPFSMRKVSEAMSITNLNKACGGGDNKLTSMKPPPDIDPDTCWPRGAIPPDPEQLRERMDGERRRSGGKEAYDSALDLGIGYVSSTSTTPAERRDGYFDGYTRETTRPLSEISMPDHMKPFMTPLRSRRSHDSVPEPIDRAGAISPAPSSIYSRDFSRRESIVTKFGHIHAQIDGNNNTNNFNPQREEYRLRKEQARQFGTYEFMEEEEERACDDWLKMGNGAGKNQRQEAGEAEEYNSRHYAAQQNTANPGIGGIEQHDDYFSAQHAAIDQDRQSQFTDIDLSQEEPHAEETTNQRSSGGVFGRFFGRG</sequence>
<keyword evidence="4" id="KW-1185">Reference proteome</keyword>
<feature type="region of interest" description="Disordered" evidence="1">
    <location>
        <begin position="108"/>
        <end position="127"/>
    </location>
</feature>
<feature type="transmembrane region" description="Helical" evidence="2">
    <location>
        <begin position="258"/>
        <end position="281"/>
    </location>
</feature>
<evidence type="ECO:0000256" key="1">
    <source>
        <dbReference type="SAM" id="MobiDB-lite"/>
    </source>
</evidence>
<feature type="region of interest" description="Disordered" evidence="1">
    <location>
        <begin position="329"/>
        <end position="373"/>
    </location>
</feature>
<keyword evidence="2" id="KW-1133">Transmembrane helix</keyword>
<accession>B6QDU5</accession>
<name>B6QDU5_TALMQ</name>
<gene>
    <name evidence="3" type="ORF">PMAA_088280</name>
</gene>
<feature type="compositionally biased region" description="Basic and acidic residues" evidence="1">
    <location>
        <begin position="434"/>
        <end position="443"/>
    </location>
</feature>
<feature type="compositionally biased region" description="Basic and acidic residues" evidence="1">
    <location>
        <begin position="357"/>
        <end position="373"/>
    </location>
</feature>
<protein>
    <submittedName>
        <fullName evidence="3">Uncharacterized protein</fullName>
    </submittedName>
</protein>
<dbReference type="HOGENOM" id="CLU_493617_0_0_1"/>
<dbReference type="AlphaFoldDB" id="B6QDU5"/>
<keyword evidence="2" id="KW-0812">Transmembrane</keyword>
<organism evidence="3 4">
    <name type="scientific">Talaromyces marneffei (strain ATCC 18224 / CBS 334.59 / QM 7333)</name>
    <name type="common">Penicillium marneffei</name>
    <dbReference type="NCBI Taxonomy" id="441960"/>
    <lineage>
        <taxon>Eukaryota</taxon>
        <taxon>Fungi</taxon>
        <taxon>Dikarya</taxon>
        <taxon>Ascomycota</taxon>
        <taxon>Pezizomycotina</taxon>
        <taxon>Eurotiomycetes</taxon>
        <taxon>Eurotiomycetidae</taxon>
        <taxon>Eurotiales</taxon>
        <taxon>Trichocomaceae</taxon>
        <taxon>Talaromyces</taxon>
        <taxon>Talaromyces sect. Talaromyces</taxon>
    </lineage>
</organism>
<feature type="compositionally biased region" description="Low complexity" evidence="1">
    <location>
        <begin position="117"/>
        <end position="127"/>
    </location>
</feature>
<feature type="region of interest" description="Disordered" evidence="1">
    <location>
        <begin position="577"/>
        <end position="614"/>
    </location>
</feature>
<evidence type="ECO:0000313" key="3">
    <source>
        <dbReference type="EMBL" id="EEA24855.1"/>
    </source>
</evidence>
<proteinExistence type="predicted"/>
<dbReference type="OrthoDB" id="4525828at2759"/>
<feature type="compositionally biased region" description="Gly residues" evidence="1">
    <location>
        <begin position="605"/>
        <end position="614"/>
    </location>
</feature>